<dbReference type="Proteomes" id="UP001156669">
    <property type="component" value="Unassembled WGS sequence"/>
</dbReference>
<sequence>MLSLGVGPRIEPSGLTVTEVSIHFAFISLITDVDDYPFTKMMPVEKGKKNTSKGR</sequence>
<evidence type="ECO:0000313" key="2">
    <source>
        <dbReference type="Proteomes" id="UP001156669"/>
    </source>
</evidence>
<reference evidence="2" key="1">
    <citation type="journal article" date="2019" name="Int. J. Syst. Evol. Microbiol.">
        <title>The Global Catalogue of Microorganisms (GCM) 10K type strain sequencing project: providing services to taxonomists for standard genome sequencing and annotation.</title>
        <authorList>
            <consortium name="The Broad Institute Genomics Platform"/>
            <consortium name="The Broad Institute Genome Sequencing Center for Infectious Disease"/>
            <person name="Wu L."/>
            <person name="Ma J."/>
        </authorList>
    </citation>
    <scope>NUCLEOTIDE SEQUENCE [LARGE SCALE GENOMIC DNA]</scope>
    <source>
        <strain evidence="2">NBRC 110633</strain>
    </source>
</reference>
<evidence type="ECO:0000313" key="1">
    <source>
        <dbReference type="EMBL" id="GLR04259.1"/>
    </source>
</evidence>
<comment type="caution">
    <text evidence="1">The sequence shown here is derived from an EMBL/GenBank/DDBJ whole genome shotgun (WGS) entry which is preliminary data.</text>
</comment>
<protein>
    <submittedName>
        <fullName evidence="1">Uncharacterized protein</fullName>
    </submittedName>
</protein>
<name>A0ABQ5Y0M7_9VIBR</name>
<accession>A0ABQ5Y0M7</accession>
<keyword evidence="2" id="KW-1185">Reference proteome</keyword>
<gene>
    <name evidence="1" type="ORF">GCM10007906_18460</name>
</gene>
<proteinExistence type="predicted"/>
<dbReference type="EMBL" id="BSOE01000025">
    <property type="protein sequence ID" value="GLR04259.1"/>
    <property type="molecule type" value="Genomic_DNA"/>
</dbReference>
<organism evidence="1 2">
    <name type="scientific">Vibrio hyugaensis</name>
    <dbReference type="NCBI Taxonomy" id="1534743"/>
    <lineage>
        <taxon>Bacteria</taxon>
        <taxon>Pseudomonadati</taxon>
        <taxon>Pseudomonadota</taxon>
        <taxon>Gammaproteobacteria</taxon>
        <taxon>Vibrionales</taxon>
        <taxon>Vibrionaceae</taxon>
        <taxon>Vibrio</taxon>
    </lineage>
</organism>